<dbReference type="InterPro" id="IPR036388">
    <property type="entry name" value="WH-like_DNA-bd_sf"/>
</dbReference>
<reference evidence="3" key="1">
    <citation type="submission" date="2016-10" db="EMBL/GenBank/DDBJ databases">
        <authorList>
            <person name="Varghese N."/>
            <person name="Submissions S."/>
        </authorList>
    </citation>
    <scope>NUCLEOTIDE SEQUENCE [LARGE SCALE GENOMIC DNA]</scope>
    <source>
        <strain evidence="3">CGMCC 1.10218</strain>
    </source>
</reference>
<accession>A0A1H7D4W9</accession>
<name>A0A1H7D4W9_9DEIO</name>
<gene>
    <name evidence="2" type="ORF">SAMN04488058_1491</name>
</gene>
<dbReference type="Proteomes" id="UP000199223">
    <property type="component" value="Unassembled WGS sequence"/>
</dbReference>
<proteinExistence type="predicted"/>
<dbReference type="EMBL" id="FNZA01000049">
    <property type="protein sequence ID" value="SEJ94612.1"/>
    <property type="molecule type" value="Genomic_DNA"/>
</dbReference>
<keyword evidence="3" id="KW-1185">Reference proteome</keyword>
<protein>
    <submittedName>
        <fullName evidence="2">Uncharacterized protein</fullName>
    </submittedName>
</protein>
<feature type="region of interest" description="Disordered" evidence="1">
    <location>
        <begin position="17"/>
        <end position="51"/>
    </location>
</feature>
<dbReference type="AlphaFoldDB" id="A0A1H7D4W9"/>
<dbReference type="Gene3D" id="1.10.10.10">
    <property type="entry name" value="Winged helix-like DNA-binding domain superfamily/Winged helix DNA-binding domain"/>
    <property type="match status" value="1"/>
</dbReference>
<evidence type="ECO:0000313" key="2">
    <source>
        <dbReference type="EMBL" id="SEJ94612.1"/>
    </source>
</evidence>
<organism evidence="2 3">
    <name type="scientific">Deinococcus reticulitermitis</name>
    <dbReference type="NCBI Taxonomy" id="856736"/>
    <lineage>
        <taxon>Bacteria</taxon>
        <taxon>Thermotogati</taxon>
        <taxon>Deinococcota</taxon>
        <taxon>Deinococci</taxon>
        <taxon>Deinococcales</taxon>
        <taxon>Deinococcaceae</taxon>
        <taxon>Deinococcus</taxon>
    </lineage>
</organism>
<feature type="non-terminal residue" evidence="2">
    <location>
        <position position="202"/>
    </location>
</feature>
<evidence type="ECO:0000256" key="1">
    <source>
        <dbReference type="SAM" id="MobiDB-lite"/>
    </source>
</evidence>
<feature type="compositionally biased region" description="Low complexity" evidence="1">
    <location>
        <begin position="19"/>
        <end position="43"/>
    </location>
</feature>
<evidence type="ECO:0000313" key="3">
    <source>
        <dbReference type="Proteomes" id="UP000199223"/>
    </source>
</evidence>
<sequence length="202" mass="22233">MPLESIARARLAVTGQTSPAALATPAGATTRPAERPPALTARPKPGEGVAPRVVVRSAPSVATLEEITRGLELSRGARRLLELLHRLAQDVLKIRGHRLPPSQLVMHQAQELLAAALGAHRVTVWRWSRELERAGLLATRAHKATTRHRGADVTRNDGTLYAVPLRASHKPRLRFDDLRHQYRDLDADRHAGKTAFQVLQQS</sequence>